<feature type="region of interest" description="Disordered" evidence="1">
    <location>
        <begin position="1"/>
        <end position="32"/>
    </location>
</feature>
<feature type="compositionally biased region" description="Polar residues" evidence="1">
    <location>
        <begin position="16"/>
        <end position="27"/>
    </location>
</feature>
<feature type="compositionally biased region" description="Basic residues" evidence="1">
    <location>
        <begin position="226"/>
        <end position="238"/>
    </location>
</feature>
<dbReference type="Gramene" id="OIT39355">
    <property type="protein sequence ID" value="OIT39355"/>
    <property type="gene ID" value="A4A49_14207"/>
</dbReference>
<dbReference type="PANTHER" id="PTHR31286:SF123">
    <property type="entry name" value="ENDONUCLEASE_EXONUCLEASE_PHOSPHATASE"/>
    <property type="match status" value="1"/>
</dbReference>
<dbReference type="EMBL" id="MJEQ01000116">
    <property type="protein sequence ID" value="OIT39355.1"/>
    <property type="molecule type" value="Genomic_DNA"/>
</dbReference>
<dbReference type="InterPro" id="IPR040256">
    <property type="entry name" value="At4g02000-like"/>
</dbReference>
<comment type="caution">
    <text evidence="2">The sequence shown here is derived from an EMBL/GenBank/DDBJ whole genome shotgun (WGS) entry which is preliminary data.</text>
</comment>
<keyword evidence="3" id="KW-1185">Reference proteome</keyword>
<organism evidence="2 3">
    <name type="scientific">Nicotiana attenuata</name>
    <name type="common">Coyote tobacco</name>
    <dbReference type="NCBI Taxonomy" id="49451"/>
    <lineage>
        <taxon>Eukaryota</taxon>
        <taxon>Viridiplantae</taxon>
        <taxon>Streptophyta</taxon>
        <taxon>Embryophyta</taxon>
        <taxon>Tracheophyta</taxon>
        <taxon>Spermatophyta</taxon>
        <taxon>Magnoliopsida</taxon>
        <taxon>eudicotyledons</taxon>
        <taxon>Gunneridae</taxon>
        <taxon>Pentapetalae</taxon>
        <taxon>asterids</taxon>
        <taxon>lamiids</taxon>
        <taxon>Solanales</taxon>
        <taxon>Solanaceae</taxon>
        <taxon>Nicotianoideae</taxon>
        <taxon>Nicotianeae</taxon>
        <taxon>Nicotiana</taxon>
    </lineage>
</organism>
<dbReference type="STRING" id="49451.A0A314LCG6"/>
<protein>
    <submittedName>
        <fullName evidence="2">Uncharacterized protein</fullName>
    </submittedName>
</protein>
<name>A0A314LCG6_NICAT</name>
<gene>
    <name evidence="2" type="ORF">A4A49_14207</name>
</gene>
<sequence>MTRRKRRNDLAADADTMTNSGNRTVTPESGVPQTLEPPQLVHWMQGMGSAPIILQAPAKEDLIKVQGAQKPVEADANLAARKLTFSVESHEGKVTLADVWEPYFDISKETNRIVPTWVILPGLPIQYWTTENLGRIASYLGKPVCTDKLTAQGDRISYARILVDIDISQPLPEHVLIEDEKGGFKEQRLEYEWKPSYCQDCLQIGHTTGNCKKEQEPADKPEKGEKKNHKGRRQKQKKQPTSQWKVKTNLPKPLEQEGQQNEEVNVKADDKVDTDEQGRIVKGKMEVVPHRSESQEGVMTYAEVEKLLSQNRFSSLRIQTKETTNEVEKATSTYDKFPP</sequence>
<feature type="compositionally biased region" description="Basic and acidic residues" evidence="1">
    <location>
        <begin position="264"/>
        <end position="278"/>
    </location>
</feature>
<dbReference type="Proteomes" id="UP000187609">
    <property type="component" value="Unassembled WGS sequence"/>
</dbReference>
<accession>A0A314LCG6</accession>
<evidence type="ECO:0000256" key="1">
    <source>
        <dbReference type="SAM" id="MobiDB-lite"/>
    </source>
</evidence>
<dbReference type="PANTHER" id="PTHR31286">
    <property type="entry name" value="GLYCINE-RICH CELL WALL STRUCTURAL PROTEIN 1.8-LIKE"/>
    <property type="match status" value="1"/>
</dbReference>
<proteinExistence type="predicted"/>
<dbReference type="AlphaFoldDB" id="A0A314LCG6"/>
<feature type="compositionally biased region" description="Basic and acidic residues" evidence="1">
    <location>
        <begin position="211"/>
        <end position="225"/>
    </location>
</feature>
<evidence type="ECO:0000313" key="2">
    <source>
        <dbReference type="EMBL" id="OIT39355.1"/>
    </source>
</evidence>
<reference evidence="2" key="1">
    <citation type="submission" date="2016-11" db="EMBL/GenBank/DDBJ databases">
        <title>The genome of Nicotiana attenuata.</title>
        <authorList>
            <person name="Xu S."/>
            <person name="Brockmoeller T."/>
            <person name="Gaquerel E."/>
            <person name="Navarro A."/>
            <person name="Kuhl H."/>
            <person name="Gase K."/>
            <person name="Ling Z."/>
            <person name="Zhou W."/>
            <person name="Kreitzer C."/>
            <person name="Stanke M."/>
            <person name="Tang H."/>
            <person name="Lyons E."/>
            <person name="Pandey P."/>
            <person name="Pandey S.P."/>
            <person name="Timmermann B."/>
            <person name="Baldwin I.T."/>
        </authorList>
    </citation>
    <scope>NUCLEOTIDE SEQUENCE [LARGE SCALE GENOMIC DNA]</scope>
    <source>
        <strain evidence="2">UT</strain>
    </source>
</reference>
<evidence type="ECO:0000313" key="3">
    <source>
        <dbReference type="Proteomes" id="UP000187609"/>
    </source>
</evidence>
<feature type="region of interest" description="Disordered" evidence="1">
    <location>
        <begin position="209"/>
        <end position="278"/>
    </location>
</feature>